<evidence type="ECO:0000313" key="2">
    <source>
        <dbReference type="Proteomes" id="UP000692954"/>
    </source>
</evidence>
<organism evidence="1 2">
    <name type="scientific">Paramecium sonneborni</name>
    <dbReference type="NCBI Taxonomy" id="65129"/>
    <lineage>
        <taxon>Eukaryota</taxon>
        <taxon>Sar</taxon>
        <taxon>Alveolata</taxon>
        <taxon>Ciliophora</taxon>
        <taxon>Intramacronucleata</taxon>
        <taxon>Oligohymenophorea</taxon>
        <taxon>Peniculida</taxon>
        <taxon>Parameciidae</taxon>
        <taxon>Paramecium</taxon>
    </lineage>
</organism>
<name>A0A8S1N3E3_9CILI</name>
<accession>A0A8S1N3E3</accession>
<evidence type="ECO:0000313" key="1">
    <source>
        <dbReference type="EMBL" id="CAD8083535.1"/>
    </source>
</evidence>
<keyword evidence="2" id="KW-1185">Reference proteome</keyword>
<dbReference type="Proteomes" id="UP000692954">
    <property type="component" value="Unassembled WGS sequence"/>
</dbReference>
<dbReference type="AlphaFoldDB" id="A0A8S1N3E3"/>
<comment type="caution">
    <text evidence="1">The sequence shown here is derived from an EMBL/GenBank/DDBJ whole genome shotgun (WGS) entry which is preliminary data.</text>
</comment>
<reference evidence="1" key="1">
    <citation type="submission" date="2021-01" db="EMBL/GenBank/DDBJ databases">
        <authorList>
            <consortium name="Genoscope - CEA"/>
            <person name="William W."/>
        </authorList>
    </citation>
    <scope>NUCLEOTIDE SEQUENCE</scope>
</reference>
<protein>
    <submittedName>
        <fullName evidence="1">Uncharacterized protein</fullName>
    </submittedName>
</protein>
<gene>
    <name evidence="1" type="ORF">PSON_ATCC_30995.1.T0450134</name>
</gene>
<dbReference type="EMBL" id="CAJJDN010000045">
    <property type="protein sequence ID" value="CAD8083535.1"/>
    <property type="molecule type" value="Genomic_DNA"/>
</dbReference>
<proteinExistence type="predicted"/>
<sequence>MKLLSLEIILKKKLKRKNGFLSKLKKKLQTRLQDWINNKTPFQISSKQLIAEEKIQLNHGLTQCELMQEQSEMKKGAIKREFNLFLYNFTSTFINKKQGKKMNQNKMKYQKIKKQIQFQVDILKLQFTKRSARGLTQFATSLKTKPDNLLNILKPKVKFKWQRILYIFQTLFLFNNAQLKINIKQKSSNFEKINL</sequence>